<feature type="active site" evidence="9">
    <location>
        <position position="21"/>
    </location>
</feature>
<dbReference type="InterPro" id="IPR051060">
    <property type="entry name" value="Carbamoyltrans_HypF-like"/>
</dbReference>
<dbReference type="Gene3D" id="3.90.870.50">
    <property type="match status" value="1"/>
</dbReference>
<dbReference type="Gene3D" id="3.30.110.120">
    <property type="match status" value="1"/>
</dbReference>
<dbReference type="InterPro" id="IPR004421">
    <property type="entry name" value="Carbamoyltransferase_HypF"/>
</dbReference>
<evidence type="ECO:0000313" key="13">
    <source>
        <dbReference type="EMBL" id="SFV73653.1"/>
    </source>
</evidence>
<dbReference type="GO" id="GO:0003725">
    <property type="term" value="F:double-stranded RNA binding"/>
    <property type="evidence" value="ECO:0007669"/>
    <property type="project" value="InterPro"/>
</dbReference>
<dbReference type="Pfam" id="PF01300">
    <property type="entry name" value="Sua5_yciO_yrdC"/>
    <property type="match status" value="1"/>
</dbReference>
<feature type="active site" evidence="9">
    <location>
        <position position="39"/>
    </location>
</feature>
<feature type="region of interest" description="Disordered" evidence="10">
    <location>
        <begin position="201"/>
        <end position="220"/>
    </location>
</feature>
<organism evidence="13 14">
    <name type="scientific">Desulfovibrio piger</name>
    <dbReference type="NCBI Taxonomy" id="901"/>
    <lineage>
        <taxon>Bacteria</taxon>
        <taxon>Pseudomonadati</taxon>
        <taxon>Thermodesulfobacteriota</taxon>
        <taxon>Desulfovibrionia</taxon>
        <taxon>Desulfovibrionales</taxon>
        <taxon>Desulfovibrionaceae</taxon>
        <taxon>Desulfovibrio</taxon>
    </lineage>
</organism>
<dbReference type="PROSITE" id="PS51160">
    <property type="entry name" value="ACYLPHOSPHATASE_3"/>
    <property type="match status" value="1"/>
</dbReference>
<dbReference type="KEGG" id="dpg:DESPIGER_1824"/>
<dbReference type="InterPro" id="IPR017945">
    <property type="entry name" value="DHBP_synth_RibB-like_a/b_dom"/>
</dbReference>
<comment type="catalytic activity">
    <reaction evidence="7">
        <text>C-terminal L-cysteinyl-[HypE protein] + carbamoyl phosphate + ATP + H2O = C-terminal S-carboxamide-L-cysteinyl-[HypE protein] + AMP + phosphate + diphosphate + H(+)</text>
        <dbReference type="Rhea" id="RHEA:55636"/>
        <dbReference type="Rhea" id="RHEA-COMP:14247"/>
        <dbReference type="Rhea" id="RHEA-COMP:14392"/>
        <dbReference type="ChEBI" id="CHEBI:15377"/>
        <dbReference type="ChEBI" id="CHEBI:15378"/>
        <dbReference type="ChEBI" id="CHEBI:30616"/>
        <dbReference type="ChEBI" id="CHEBI:33019"/>
        <dbReference type="ChEBI" id="CHEBI:43474"/>
        <dbReference type="ChEBI" id="CHEBI:58228"/>
        <dbReference type="ChEBI" id="CHEBI:76913"/>
        <dbReference type="ChEBI" id="CHEBI:139126"/>
        <dbReference type="ChEBI" id="CHEBI:456215"/>
    </reaction>
</comment>
<dbReference type="PIRSF" id="PIRSF006256">
    <property type="entry name" value="CMPcnvr_hdrg_mat"/>
    <property type="match status" value="1"/>
</dbReference>
<dbReference type="InterPro" id="IPR006070">
    <property type="entry name" value="Sua5-like_dom"/>
</dbReference>
<reference evidence="14" key="1">
    <citation type="submission" date="2016-10" db="EMBL/GenBank/DDBJ databases">
        <authorList>
            <person name="Wegmann U."/>
        </authorList>
    </citation>
    <scope>NUCLEOTIDE SEQUENCE [LARGE SCALE GENOMIC DNA]</scope>
</reference>
<feature type="domain" description="YrdC-like" evidence="12">
    <location>
        <begin position="226"/>
        <end position="430"/>
    </location>
</feature>
<dbReference type="Pfam" id="PF00708">
    <property type="entry name" value="Acylphosphatase"/>
    <property type="match status" value="1"/>
</dbReference>
<comment type="catalytic activity">
    <reaction evidence="9">
        <text>an acyl phosphate + H2O = a carboxylate + phosphate + H(+)</text>
        <dbReference type="Rhea" id="RHEA:14965"/>
        <dbReference type="ChEBI" id="CHEBI:15377"/>
        <dbReference type="ChEBI" id="CHEBI:15378"/>
        <dbReference type="ChEBI" id="CHEBI:29067"/>
        <dbReference type="ChEBI" id="CHEBI:43474"/>
        <dbReference type="ChEBI" id="CHEBI:59918"/>
        <dbReference type="EC" id="3.6.1.7"/>
    </reaction>
</comment>
<dbReference type="Pfam" id="PF17788">
    <property type="entry name" value="HypF_C"/>
    <property type="match status" value="1"/>
</dbReference>
<evidence type="ECO:0000256" key="3">
    <source>
        <dbReference type="ARBA" id="ARBA00022598"/>
    </source>
</evidence>
<dbReference type="Gene3D" id="3.30.420.40">
    <property type="match status" value="1"/>
</dbReference>
<evidence type="ECO:0000256" key="1">
    <source>
        <dbReference type="ARBA" id="ARBA00004711"/>
    </source>
</evidence>
<dbReference type="GO" id="GO:0016874">
    <property type="term" value="F:ligase activity"/>
    <property type="evidence" value="ECO:0007669"/>
    <property type="project" value="UniProtKB-UniRule"/>
</dbReference>
<dbReference type="EMBL" id="LT630450">
    <property type="protein sequence ID" value="SFV73653.1"/>
    <property type="molecule type" value="Genomic_DNA"/>
</dbReference>
<name>A0A1K1LG20_9BACT</name>
<comment type="pathway">
    <text evidence="1">Protein modification; [NiFe] hydrogenase maturation.</text>
</comment>
<dbReference type="GO" id="GO:0016743">
    <property type="term" value="F:carboxyl- or carbamoyltransferase activity"/>
    <property type="evidence" value="ECO:0007669"/>
    <property type="project" value="UniProtKB-UniRule"/>
</dbReference>
<dbReference type="NCBIfam" id="TIGR00143">
    <property type="entry name" value="hypF"/>
    <property type="match status" value="1"/>
</dbReference>
<keyword evidence="4" id="KW-0479">Metal-binding</keyword>
<keyword evidence="9" id="KW-0378">Hydrolase</keyword>
<feature type="domain" description="Acylphosphatase-like" evidence="11">
    <location>
        <begin position="6"/>
        <end position="93"/>
    </location>
</feature>
<dbReference type="SUPFAM" id="SSF55821">
    <property type="entry name" value="YrdC/RibB"/>
    <property type="match status" value="1"/>
</dbReference>
<evidence type="ECO:0000256" key="4">
    <source>
        <dbReference type="ARBA" id="ARBA00022723"/>
    </source>
</evidence>
<dbReference type="PROSITE" id="PS51163">
    <property type="entry name" value="YRDC"/>
    <property type="match status" value="1"/>
</dbReference>
<dbReference type="Pfam" id="PF22521">
    <property type="entry name" value="HypF_C_2"/>
    <property type="match status" value="1"/>
</dbReference>
<dbReference type="PANTHER" id="PTHR42959">
    <property type="entry name" value="CARBAMOYLTRANSFERASE"/>
    <property type="match status" value="1"/>
</dbReference>
<dbReference type="GO" id="GO:0051604">
    <property type="term" value="P:protein maturation"/>
    <property type="evidence" value="ECO:0007669"/>
    <property type="project" value="TreeGrafter"/>
</dbReference>
<protein>
    <recommendedName>
        <fullName evidence="8">Carbamoyltransferase</fullName>
        <ecNumber evidence="8">6.2.-.-</ecNumber>
    </recommendedName>
</protein>
<evidence type="ECO:0000313" key="14">
    <source>
        <dbReference type="Proteomes" id="UP000186323"/>
    </source>
</evidence>
<evidence type="ECO:0000256" key="2">
    <source>
        <dbReference type="ARBA" id="ARBA00008097"/>
    </source>
</evidence>
<proteinExistence type="inferred from homology"/>
<dbReference type="GO" id="GO:0003998">
    <property type="term" value="F:acylphosphatase activity"/>
    <property type="evidence" value="ECO:0007669"/>
    <property type="project" value="UniProtKB-EC"/>
</dbReference>
<dbReference type="GO" id="GO:0008270">
    <property type="term" value="F:zinc ion binding"/>
    <property type="evidence" value="ECO:0007669"/>
    <property type="project" value="UniProtKB-KW"/>
</dbReference>
<dbReference type="AlphaFoldDB" id="A0A1K1LG20"/>
<dbReference type="OrthoDB" id="9808093at2"/>
<comment type="similarity">
    <text evidence="2 8">Belongs to the carbamoyltransferase HypF family.</text>
</comment>
<keyword evidence="3" id="KW-0436">Ligase</keyword>
<evidence type="ECO:0000256" key="5">
    <source>
        <dbReference type="ARBA" id="ARBA00022771"/>
    </source>
</evidence>
<evidence type="ECO:0000256" key="6">
    <source>
        <dbReference type="ARBA" id="ARBA00022833"/>
    </source>
</evidence>
<gene>
    <name evidence="13" type="ORF">DESPIGER_1824</name>
</gene>
<evidence type="ECO:0000259" key="11">
    <source>
        <dbReference type="PROSITE" id="PS51160"/>
    </source>
</evidence>
<evidence type="ECO:0000259" key="12">
    <source>
        <dbReference type="PROSITE" id="PS51163"/>
    </source>
</evidence>
<accession>A0A1K1LG20</accession>
<dbReference type="UniPathway" id="UPA00335"/>
<keyword evidence="6" id="KW-0862">Zinc</keyword>
<dbReference type="Proteomes" id="UP000186323">
    <property type="component" value="Chromosome I"/>
</dbReference>
<sequence>MTQHKRTAVLAAGQVQGVGFRPFIYRLAVEGGLSGSVGNTSEGVRIEVQGDPAQVDAFAVRLRRELPPLARLTRLEVTELPPVDGETEFVIVASHGHAGHSVLVSPDVGICEDCLRDMRTPGDPRFGYAFTNCTNCGPRYTITRSIPYDRATTSMACFPFCPRCEAEYRDPLDRRFHAQPVACPQCGPRLWLVDNPLLPPGGTLPPDSAPADWPGPETLPTAASMRDAVARAALLLRDGRLLALKGLGGFQLACDARSARSVALLRLRKRRPHKPLALMVPDLATARELCHLAPEHEALLLCPEKPIVLCPARKGCLPPAIAPDTAGIGLMLPYTPLHVVLFDELGRLAAAAGDPASVLVMTSANASGEPICLGNREALRRLAHLADAWLLHDRDILVRVDDSVAGVRPLPADGDSTAAAVPFFYRRARGYVPRPVMLPEAWGTDLPCVLGAGGELKATLCLTRGNEAFVSQHVGDLENAPTFSFYEEVARHLQDLLEVRPAAVVCDLHPDFLSSRHAAERARREGLPLWRLQHHAAHAASVLAEHGHTGPALALALDGTGLGTDKSIWGGELLFMELDAPRWQRLGRLAPFRLPGGEAAIREPWRIALGLALQTGRAPEALTAGWTAGDDGRDGVRRAPQALAVTAVSEMWRRGLNCPPTSSAGRLFDAVSAALGLCTHITYEGQAAIRLEDAAARSVLPGQWWRLGPEGLRAPQPEHGLLPAPPLTEEEGLLQLDGTALFAAVLDQRGRLPAEDLAARFHWQLAQGFTALAVRAAGTTGVRVVGLSGGVMQNALLARLLPLLLAAHGLTPLCQQDVPPGDGGISLGQAAWAQACLRAGLPSELE</sequence>
<evidence type="ECO:0000256" key="8">
    <source>
        <dbReference type="PIRNR" id="PIRNR006256"/>
    </source>
</evidence>
<evidence type="ECO:0000256" key="7">
    <source>
        <dbReference type="ARBA" id="ARBA00048220"/>
    </source>
</evidence>
<dbReference type="InterPro" id="IPR036046">
    <property type="entry name" value="Acylphosphatase-like_dom_sf"/>
</dbReference>
<dbReference type="EC" id="6.2.-.-" evidence="8"/>
<dbReference type="PANTHER" id="PTHR42959:SF1">
    <property type="entry name" value="CARBAMOYLTRANSFERASE HYPF"/>
    <property type="match status" value="1"/>
</dbReference>
<keyword evidence="5" id="KW-0863">Zinc-finger</keyword>
<dbReference type="SUPFAM" id="SSF54975">
    <property type="entry name" value="Acylphosphatase/BLUF domain-like"/>
    <property type="match status" value="1"/>
</dbReference>
<dbReference type="InterPro" id="IPR001792">
    <property type="entry name" value="Acylphosphatase-like_dom"/>
</dbReference>
<evidence type="ECO:0000256" key="9">
    <source>
        <dbReference type="PROSITE-ProRule" id="PRU00520"/>
    </source>
</evidence>
<dbReference type="InterPro" id="IPR041440">
    <property type="entry name" value="HypF_C"/>
</dbReference>
<dbReference type="Gene3D" id="3.30.420.360">
    <property type="match status" value="1"/>
</dbReference>
<dbReference type="RefSeq" id="WP_072335688.1">
    <property type="nucleotide sequence ID" value="NZ_LT630450.1"/>
</dbReference>
<dbReference type="InterPro" id="IPR011125">
    <property type="entry name" value="Znf_HypF"/>
</dbReference>
<evidence type="ECO:0000256" key="10">
    <source>
        <dbReference type="SAM" id="MobiDB-lite"/>
    </source>
</evidence>
<dbReference type="Pfam" id="PF07503">
    <property type="entry name" value="zf-HYPF"/>
    <property type="match status" value="2"/>
</dbReference>
<dbReference type="InterPro" id="IPR055128">
    <property type="entry name" value="HypF_C_2"/>
</dbReference>
<keyword evidence="14" id="KW-1185">Reference proteome</keyword>